<organism evidence="3 4">
    <name type="scientific">Ephemeroptericola cinctiostellae</name>
    <dbReference type="NCBI Taxonomy" id="2268024"/>
    <lineage>
        <taxon>Bacteria</taxon>
        <taxon>Pseudomonadati</taxon>
        <taxon>Pseudomonadota</taxon>
        <taxon>Betaproteobacteria</taxon>
        <taxon>Burkholderiales</taxon>
        <taxon>Burkholderiaceae</taxon>
        <taxon>Ephemeroptericola</taxon>
    </lineage>
</organism>
<dbReference type="KEGG" id="hyf:DTO96_100941"/>
<evidence type="ECO:0000259" key="2">
    <source>
        <dbReference type="Pfam" id="PF00534"/>
    </source>
</evidence>
<dbReference type="PANTHER" id="PTHR46401">
    <property type="entry name" value="GLYCOSYLTRANSFERASE WBBK-RELATED"/>
    <property type="match status" value="1"/>
</dbReference>
<dbReference type="EMBL" id="CP031124">
    <property type="protein sequence ID" value="AXF85215.1"/>
    <property type="molecule type" value="Genomic_DNA"/>
</dbReference>
<gene>
    <name evidence="3" type="primary">mfpsA</name>
    <name evidence="3" type="ORF">DTO96_100941</name>
</gene>
<dbReference type="InterPro" id="IPR001296">
    <property type="entry name" value="Glyco_trans_1"/>
</dbReference>
<keyword evidence="1 3" id="KW-0808">Transferase</keyword>
<dbReference type="Proteomes" id="UP000252182">
    <property type="component" value="Chromosome"/>
</dbReference>
<dbReference type="OrthoDB" id="433681at2"/>
<proteinExistence type="predicted"/>
<feature type="domain" description="Glycosyl transferase family 1" evidence="2">
    <location>
        <begin position="225"/>
        <end position="383"/>
    </location>
</feature>
<dbReference type="SUPFAM" id="SSF53756">
    <property type="entry name" value="UDP-Glycosyltransferase/glycogen phosphorylase"/>
    <property type="match status" value="2"/>
</dbReference>
<sequence>MRIVIDLQGAQSGSRHRGIGRYSLALARAMVLNKKDHEIIIALNSLFPETIEPIRTEFEGILPQENIRVWHAVGPVHAFDSSNEWRKNTAELIRETFLASLNPDIVHITSLFEGFGDNAVHSIGRTPFSPPTAVTFYDLIPLIQKDTYLKPNPHFKKPFYEKIGHLEKANLLLAISESSRQEAIQYLHTQEDSIINISAAADSHFQKITIDPKTETALYKKFGINRKFIMYSGATDDRKNHIGLINAYLLLPEDIRQNYQLALVGGLPLDHRSRFEAHIKSCGLSDMDIVITGRVSDDELLQFYNLCALYVFPSQHEGFGLPVLEAMSCGAAVIGSNNTSIPEVIGFNEALFDPYSEESIAQKITQVLSNDILLEQLKQHSIKQAAKFTWNRSAKIAMNSFEEWHANQQIHSKTIPNISITDNNSWLINEIAHLNPRSREANDWLSTAQSIARNETKETKQLFVDISELVQRDGRTGVQRVVRSVLHQLLINPPKNYTIEPIFATNEKQGYFYAKSFMQQFMNQEANNIKDEPIDYRFGDLFLGLDMQHHIQTKQAAFYQELRRSGIKVFFILHDLLPVLSPKFFPKDTFLDHKKWVLTLADTDGILCVSKTVATELTEWLEEQKPMRQRPLMIGWFHNGADITNSVPSMGLPNDASHTLNLLNKAPTFLSVGTIEPRKGQVQTLRAFEAMWQNGSDINLVFVGKQGWDVEPIIEHIKKHSELGKHLFWMANISDEYLEKIYESSTCLIAASEGEGFGLPLIEAAQHGIPIIARNIPVFKEVAGEYAYYFDGLAPQDIINAVTLWLMLNEKKQIPLSHNIPWNTWEQSTQQILKLITLETKS</sequence>
<keyword evidence="4" id="KW-1185">Reference proteome</keyword>
<dbReference type="EC" id="2.4.1.246" evidence="3"/>
<accession>A0A345DA27</accession>
<protein>
    <submittedName>
        <fullName evidence="3">Mannosylfructose-phosphate synthase</fullName>
        <ecNumber evidence="3">2.4.1.246</ecNumber>
    </submittedName>
</protein>
<evidence type="ECO:0000256" key="1">
    <source>
        <dbReference type="ARBA" id="ARBA00022679"/>
    </source>
</evidence>
<dbReference type="CDD" id="cd03809">
    <property type="entry name" value="GT4_MtfB-like"/>
    <property type="match status" value="2"/>
</dbReference>
<evidence type="ECO:0000313" key="3">
    <source>
        <dbReference type="EMBL" id="AXF85215.1"/>
    </source>
</evidence>
<dbReference type="Gene3D" id="3.40.50.2000">
    <property type="entry name" value="Glycogen Phosphorylase B"/>
    <property type="match status" value="3"/>
</dbReference>
<evidence type="ECO:0000313" key="4">
    <source>
        <dbReference type="Proteomes" id="UP000252182"/>
    </source>
</evidence>
<keyword evidence="3" id="KW-0328">Glycosyltransferase</keyword>
<dbReference type="PANTHER" id="PTHR46401:SF2">
    <property type="entry name" value="GLYCOSYLTRANSFERASE WBBK-RELATED"/>
    <property type="match status" value="1"/>
</dbReference>
<dbReference type="RefSeq" id="WP_114562435.1">
    <property type="nucleotide sequence ID" value="NZ_CP031124.1"/>
</dbReference>
<feature type="domain" description="Glycosyl transferase family 1" evidence="2">
    <location>
        <begin position="663"/>
        <end position="811"/>
    </location>
</feature>
<dbReference type="GO" id="GO:0103011">
    <property type="term" value="F:mannosylfructose-phosphate synthase activity"/>
    <property type="evidence" value="ECO:0007669"/>
    <property type="project" value="UniProtKB-EC"/>
</dbReference>
<reference evidence="4" key="1">
    <citation type="submission" date="2018-07" db="EMBL/GenBank/DDBJ databases">
        <authorList>
            <person name="Kim H."/>
        </authorList>
    </citation>
    <scope>NUCLEOTIDE SEQUENCE [LARGE SCALE GENOMIC DNA]</scope>
    <source>
        <strain evidence="4">F02</strain>
    </source>
</reference>
<dbReference type="Pfam" id="PF00534">
    <property type="entry name" value="Glycos_transf_1"/>
    <property type="match status" value="2"/>
</dbReference>
<name>A0A345DA27_9BURK</name>
<dbReference type="AlphaFoldDB" id="A0A345DA27"/>